<proteinExistence type="predicted"/>
<reference evidence="1" key="1">
    <citation type="journal article" date="2014" name="Int. J. Syst. Evol. Microbiol.">
        <title>Complete genome sequence of Corynebacterium casei LMG S-19264T (=DSM 44701T), isolated from a smear-ripened cheese.</title>
        <authorList>
            <consortium name="US DOE Joint Genome Institute (JGI-PGF)"/>
            <person name="Walter F."/>
            <person name="Albersmeier A."/>
            <person name="Kalinowski J."/>
            <person name="Ruckert C."/>
        </authorList>
    </citation>
    <scope>NUCLEOTIDE SEQUENCE</scope>
    <source>
        <strain evidence="1">JCM 4646</strain>
    </source>
</reference>
<organism evidence="1 2">
    <name type="scientific">Kitasatospora indigofera</name>
    <dbReference type="NCBI Taxonomy" id="67307"/>
    <lineage>
        <taxon>Bacteria</taxon>
        <taxon>Bacillati</taxon>
        <taxon>Actinomycetota</taxon>
        <taxon>Actinomycetes</taxon>
        <taxon>Kitasatosporales</taxon>
        <taxon>Streptomycetaceae</taxon>
        <taxon>Kitasatospora</taxon>
    </lineage>
</organism>
<comment type="caution">
    <text evidence="1">The sequence shown here is derived from an EMBL/GenBank/DDBJ whole genome shotgun (WGS) entry which is preliminary data.</text>
</comment>
<protein>
    <recommendedName>
        <fullName evidence="3">Carrier domain-containing protein</fullName>
    </recommendedName>
</protein>
<reference evidence="1" key="2">
    <citation type="submission" date="2020-09" db="EMBL/GenBank/DDBJ databases">
        <authorList>
            <person name="Sun Q."/>
            <person name="Ohkuma M."/>
        </authorList>
    </citation>
    <scope>NUCLEOTIDE SEQUENCE</scope>
    <source>
        <strain evidence="1">JCM 4646</strain>
    </source>
</reference>
<evidence type="ECO:0008006" key="3">
    <source>
        <dbReference type="Google" id="ProtNLM"/>
    </source>
</evidence>
<sequence>MTDNRTVVTVPAELRTALAALASEACDGELSAAELLAAGGTPFVLLGVGSLAQLRLLDAVESTYGVFFDLTGPIGFPDGLDALAENLVAEHGVTPTADAG</sequence>
<dbReference type="Proteomes" id="UP000617734">
    <property type="component" value="Unassembled WGS sequence"/>
</dbReference>
<gene>
    <name evidence="1" type="ORF">GCM10018781_38680</name>
</gene>
<evidence type="ECO:0000313" key="2">
    <source>
        <dbReference type="Proteomes" id="UP000617734"/>
    </source>
</evidence>
<evidence type="ECO:0000313" key="1">
    <source>
        <dbReference type="EMBL" id="GHH73693.1"/>
    </source>
</evidence>
<dbReference type="GeneID" id="95354272"/>
<name>A0A919KV13_9ACTN</name>
<dbReference type="AlphaFoldDB" id="A0A919KV13"/>
<accession>A0A919KV13</accession>
<keyword evidence="2" id="KW-1185">Reference proteome</keyword>
<dbReference type="EMBL" id="BNBO01000020">
    <property type="protein sequence ID" value="GHH73693.1"/>
    <property type="molecule type" value="Genomic_DNA"/>
</dbReference>
<dbReference type="RefSeq" id="WP_190212103.1">
    <property type="nucleotide sequence ID" value="NZ_BNBO01000020.1"/>
</dbReference>